<dbReference type="AlphaFoldDB" id="A0A2H1FHI8"/>
<gene>
    <name evidence="1" type="ORF">NCS_30063</name>
</gene>
<accession>A0A2H1FHI8</accession>
<dbReference type="Proteomes" id="UP000230607">
    <property type="component" value="Chromosome 1"/>
</dbReference>
<name>A0A2H1FHI8_9ARCH</name>
<proteinExistence type="predicted"/>
<protein>
    <submittedName>
        <fullName evidence="1">Uncharacterized protein</fullName>
    </submittedName>
</protein>
<keyword evidence="2" id="KW-1185">Reference proteome</keyword>
<sequence length="68" mass="7982">MQKAGRKRPVMDENGRELSKKIIKKLPKTELSPKVEKVLDDIATGKEKLVRYDNFDEYIKHVKQVLEE</sequence>
<dbReference type="OrthoDB" id="375493at2157"/>
<evidence type="ECO:0000313" key="2">
    <source>
        <dbReference type="Proteomes" id="UP000230607"/>
    </source>
</evidence>
<dbReference type="EMBL" id="LT841358">
    <property type="protein sequence ID" value="SMH72223.1"/>
    <property type="molecule type" value="Genomic_DNA"/>
</dbReference>
<dbReference type="RefSeq" id="WP_157928039.1">
    <property type="nucleotide sequence ID" value="NZ_LT841358.1"/>
</dbReference>
<reference evidence="2" key="1">
    <citation type="submission" date="2017-03" db="EMBL/GenBank/DDBJ databases">
        <authorList>
            <person name="Herbold C."/>
        </authorList>
    </citation>
    <scope>NUCLEOTIDE SEQUENCE [LARGE SCALE GENOMIC DNA]</scope>
</reference>
<evidence type="ECO:0000313" key="1">
    <source>
        <dbReference type="EMBL" id="SMH72223.1"/>
    </source>
</evidence>
<organism evidence="1 2">
    <name type="scientific">Candidatus Nitrosotalea okcheonensis</name>
    <dbReference type="NCBI Taxonomy" id="1903276"/>
    <lineage>
        <taxon>Archaea</taxon>
        <taxon>Nitrososphaerota</taxon>
        <taxon>Nitrososphaeria</taxon>
        <taxon>Nitrosotaleales</taxon>
        <taxon>Nitrosotaleaceae</taxon>
        <taxon>Nitrosotalea</taxon>
    </lineage>
</organism>